<dbReference type="EMBL" id="LAZR01033325">
    <property type="protein sequence ID" value="KKL48425.1"/>
    <property type="molecule type" value="Genomic_DNA"/>
</dbReference>
<organism evidence="1">
    <name type="scientific">marine sediment metagenome</name>
    <dbReference type="NCBI Taxonomy" id="412755"/>
    <lineage>
        <taxon>unclassified sequences</taxon>
        <taxon>metagenomes</taxon>
        <taxon>ecological metagenomes</taxon>
    </lineage>
</organism>
<gene>
    <name evidence="1" type="ORF">LCGC14_2325670</name>
</gene>
<protein>
    <submittedName>
        <fullName evidence="1">Uncharacterized protein</fullName>
    </submittedName>
</protein>
<sequence length="139" mass="15510">MRTKLVRWATLLVAVIFAVIFAAILTADSPEVELPPEEVIELPSEVAEWGFTPEREVLLRYTVFNNTDELVHAICFIWTLDANADNKEADSYRSDEIIQAGGSEEYQVITAIKLEGFNTPEDAGADFIADVATDCWVNE</sequence>
<reference evidence="1" key="1">
    <citation type="journal article" date="2015" name="Nature">
        <title>Complex archaea that bridge the gap between prokaryotes and eukaryotes.</title>
        <authorList>
            <person name="Spang A."/>
            <person name="Saw J.H."/>
            <person name="Jorgensen S.L."/>
            <person name="Zaremba-Niedzwiedzka K."/>
            <person name="Martijn J."/>
            <person name="Lind A.E."/>
            <person name="van Eijk R."/>
            <person name="Schleper C."/>
            <person name="Guy L."/>
            <person name="Ettema T.J."/>
        </authorList>
    </citation>
    <scope>NUCLEOTIDE SEQUENCE</scope>
</reference>
<evidence type="ECO:0000313" key="1">
    <source>
        <dbReference type="EMBL" id="KKL48425.1"/>
    </source>
</evidence>
<accession>A0A0F9ETY1</accession>
<proteinExistence type="predicted"/>
<name>A0A0F9ETY1_9ZZZZ</name>
<dbReference type="AlphaFoldDB" id="A0A0F9ETY1"/>
<comment type="caution">
    <text evidence="1">The sequence shown here is derived from an EMBL/GenBank/DDBJ whole genome shotgun (WGS) entry which is preliminary data.</text>
</comment>